<dbReference type="EMBL" id="KP795445">
    <property type="protein sequence ID" value="AKN35652.1"/>
    <property type="molecule type" value="Genomic_DNA"/>
</dbReference>
<sequence length="52" mass="6067">MPLPCHLWNIPWSVADARRSVQNILNPNRVQEYLKCLRDMAIMKGLNGYQIV</sequence>
<reference evidence="1" key="1">
    <citation type="journal article" date="2015" name="MBio">
        <title>Eco-Evolutionary Dynamics of Episomes among Ecologically Cohesive Bacterial Populations.</title>
        <authorList>
            <person name="Xue H."/>
            <person name="Cordero O.X."/>
            <person name="Camas F.M."/>
            <person name="Trimble W."/>
            <person name="Meyer F."/>
            <person name="Guglielmini J."/>
            <person name="Rocha E.P."/>
            <person name="Polz M.F."/>
        </authorList>
    </citation>
    <scope>NUCLEOTIDE SEQUENCE</scope>
    <source>
        <strain evidence="1">1F_260</strain>
    </source>
</reference>
<organism evidence="1">
    <name type="scientific">Enterovibrio norvegicus</name>
    <dbReference type="NCBI Taxonomy" id="188144"/>
    <lineage>
        <taxon>Bacteria</taxon>
        <taxon>Pseudomonadati</taxon>
        <taxon>Pseudomonadota</taxon>
        <taxon>Gammaproteobacteria</taxon>
        <taxon>Vibrionales</taxon>
        <taxon>Vibrionaceae</taxon>
        <taxon>Enterovibrio</taxon>
    </lineage>
</organism>
<name>A0A0H3ZML3_9GAMM</name>
<protein>
    <submittedName>
        <fullName evidence="1">Uncharacterized protein</fullName>
    </submittedName>
</protein>
<accession>A0A0H3ZML3</accession>
<dbReference type="AlphaFoldDB" id="A0A0H3ZML3"/>
<evidence type="ECO:0000313" key="1">
    <source>
        <dbReference type="EMBL" id="AKN35652.1"/>
    </source>
</evidence>
<proteinExistence type="predicted"/>